<evidence type="ECO:0000256" key="1">
    <source>
        <dbReference type="SAM" id="Coils"/>
    </source>
</evidence>
<feature type="transmembrane region" description="Helical" evidence="2">
    <location>
        <begin position="70"/>
        <end position="94"/>
    </location>
</feature>
<dbReference type="Proteomes" id="UP000886814">
    <property type="component" value="Unassembled WGS sequence"/>
</dbReference>
<feature type="transmembrane region" description="Helical" evidence="2">
    <location>
        <begin position="12"/>
        <end position="33"/>
    </location>
</feature>
<keyword evidence="2" id="KW-1133">Transmembrane helix</keyword>
<feature type="transmembrane region" description="Helical" evidence="2">
    <location>
        <begin position="40"/>
        <end position="64"/>
    </location>
</feature>
<organism evidence="3 4">
    <name type="scientific">Candidatus Blautia stercorigallinarum</name>
    <dbReference type="NCBI Taxonomy" id="2838501"/>
    <lineage>
        <taxon>Bacteria</taxon>
        <taxon>Bacillati</taxon>
        <taxon>Bacillota</taxon>
        <taxon>Clostridia</taxon>
        <taxon>Lachnospirales</taxon>
        <taxon>Lachnospiraceae</taxon>
        <taxon>Blautia</taxon>
    </lineage>
</organism>
<evidence type="ECO:0000313" key="3">
    <source>
        <dbReference type="EMBL" id="HIV37684.1"/>
    </source>
</evidence>
<evidence type="ECO:0000256" key="2">
    <source>
        <dbReference type="SAM" id="Phobius"/>
    </source>
</evidence>
<feature type="transmembrane region" description="Helical" evidence="2">
    <location>
        <begin position="207"/>
        <end position="231"/>
    </location>
</feature>
<feature type="transmembrane region" description="Helical" evidence="2">
    <location>
        <begin position="177"/>
        <end position="195"/>
    </location>
</feature>
<comment type="caution">
    <text evidence="3">The sequence shown here is derived from an EMBL/GenBank/DDBJ whole genome shotgun (WGS) entry which is preliminary data.</text>
</comment>
<feature type="coiled-coil region" evidence="1">
    <location>
        <begin position="260"/>
        <end position="307"/>
    </location>
</feature>
<gene>
    <name evidence="3" type="ORF">H9747_01575</name>
</gene>
<dbReference type="AlphaFoldDB" id="A0A9D1PAJ6"/>
<accession>A0A9D1PAJ6</accession>
<reference evidence="3" key="2">
    <citation type="submission" date="2021-04" db="EMBL/GenBank/DDBJ databases">
        <authorList>
            <person name="Gilroy R."/>
        </authorList>
    </citation>
    <scope>NUCLEOTIDE SEQUENCE</scope>
    <source>
        <strain evidence="3">CHK195-9823</strain>
    </source>
</reference>
<keyword evidence="1" id="KW-0175">Coiled coil</keyword>
<reference evidence="3" key="1">
    <citation type="journal article" date="2021" name="PeerJ">
        <title>Extensive microbial diversity within the chicken gut microbiome revealed by metagenomics and culture.</title>
        <authorList>
            <person name="Gilroy R."/>
            <person name="Ravi A."/>
            <person name="Getino M."/>
            <person name="Pursley I."/>
            <person name="Horton D.L."/>
            <person name="Alikhan N.F."/>
            <person name="Baker D."/>
            <person name="Gharbi K."/>
            <person name="Hall N."/>
            <person name="Watson M."/>
            <person name="Adriaenssens E.M."/>
            <person name="Foster-Nyarko E."/>
            <person name="Jarju S."/>
            <person name="Secka A."/>
            <person name="Antonio M."/>
            <person name="Oren A."/>
            <person name="Chaudhuri R.R."/>
            <person name="La Ragione R."/>
            <person name="Hildebrand F."/>
            <person name="Pallen M.J."/>
        </authorList>
    </citation>
    <scope>NUCLEOTIDE SEQUENCE</scope>
    <source>
        <strain evidence="3">CHK195-9823</strain>
    </source>
</reference>
<keyword evidence="2" id="KW-0812">Transmembrane</keyword>
<protein>
    <submittedName>
        <fullName evidence="3">Uncharacterized protein</fullName>
    </submittedName>
</protein>
<evidence type="ECO:0000313" key="4">
    <source>
        <dbReference type="Proteomes" id="UP000886814"/>
    </source>
</evidence>
<proteinExistence type="predicted"/>
<feature type="transmembrane region" description="Helical" evidence="2">
    <location>
        <begin position="144"/>
        <end position="161"/>
    </location>
</feature>
<name>A0A9D1PAJ6_9FIRM</name>
<sequence length="439" mass="52041">MELKELPWQEAVRTALILGTNVSMVLFIQITALERKRRPLLLISVLYGRCLLINILGGILFQTYISQVPFWNICYECLITLQAGILWIAVFYTFTGDALKILITSVAAEIYTMVLNGIVLVMVNYTEGREDLLTHAGPFQSMDLLIPLLMYGVFLPFYYLFRDKLRENREKKWKHRRFWAVFAGLYIFMGILSWWSGYANRMRKMSWLIWLMFFLLAAGAGAAGIRSWIIYTERLEKEHRLLKKQQKFLSLHRRVIDEQIQSMEENQKLIRQQMKEIENLKGQTFSKERAENYLRRLKQEYHRIKAGVYCSEWEIDAVLCYYAQRMEENKIRFHFFFGNYRKNSVKYEVLNRILIILLEEAIERNLSEKEGKRQISLTGGTVRNQVLLVLKTVRRGKFRIRKLRMYIEKDGGMVRVEKRETEICIKMLIPCTEEKGEDP</sequence>
<keyword evidence="2" id="KW-0472">Membrane</keyword>
<feature type="transmembrane region" description="Helical" evidence="2">
    <location>
        <begin position="101"/>
        <end position="124"/>
    </location>
</feature>
<dbReference type="EMBL" id="DXIQ01000010">
    <property type="protein sequence ID" value="HIV37684.1"/>
    <property type="molecule type" value="Genomic_DNA"/>
</dbReference>